<evidence type="ECO:0000256" key="4">
    <source>
        <dbReference type="ARBA" id="ARBA00022989"/>
    </source>
</evidence>
<keyword evidence="5 7" id="KW-0472">Membrane</keyword>
<dbReference type="CDD" id="cd17325">
    <property type="entry name" value="MFS_MdtG_SLC18_like"/>
    <property type="match status" value="1"/>
</dbReference>
<evidence type="ECO:0000313" key="10">
    <source>
        <dbReference type="Proteomes" id="UP000799750"/>
    </source>
</evidence>
<keyword evidence="2" id="KW-0813">Transport</keyword>
<dbReference type="SUPFAM" id="SSF103473">
    <property type="entry name" value="MFS general substrate transporter"/>
    <property type="match status" value="1"/>
</dbReference>
<evidence type="ECO:0000256" key="3">
    <source>
        <dbReference type="ARBA" id="ARBA00022692"/>
    </source>
</evidence>
<feature type="transmembrane region" description="Helical" evidence="7">
    <location>
        <begin position="401"/>
        <end position="425"/>
    </location>
</feature>
<keyword evidence="10" id="KW-1185">Reference proteome</keyword>
<evidence type="ECO:0000256" key="6">
    <source>
        <dbReference type="SAM" id="MobiDB-lite"/>
    </source>
</evidence>
<dbReference type="InterPro" id="IPR011701">
    <property type="entry name" value="MFS"/>
</dbReference>
<proteinExistence type="predicted"/>
<name>A0A6A6QJY4_9PEZI</name>
<dbReference type="PROSITE" id="PS50850">
    <property type="entry name" value="MFS"/>
    <property type="match status" value="1"/>
</dbReference>
<dbReference type="EMBL" id="MU004194">
    <property type="protein sequence ID" value="KAF2492326.1"/>
    <property type="molecule type" value="Genomic_DNA"/>
</dbReference>
<dbReference type="PANTHER" id="PTHR23506:SF23">
    <property type="entry name" value="GH10249P"/>
    <property type="match status" value="1"/>
</dbReference>
<feature type="transmembrane region" description="Helical" evidence="7">
    <location>
        <begin position="272"/>
        <end position="293"/>
    </location>
</feature>
<evidence type="ECO:0000256" key="5">
    <source>
        <dbReference type="ARBA" id="ARBA00023136"/>
    </source>
</evidence>
<feature type="transmembrane region" description="Helical" evidence="7">
    <location>
        <begin position="140"/>
        <end position="157"/>
    </location>
</feature>
<dbReference type="Pfam" id="PF07690">
    <property type="entry name" value="MFS_1"/>
    <property type="match status" value="2"/>
</dbReference>
<dbReference type="Gene3D" id="1.20.1720.10">
    <property type="entry name" value="Multidrug resistance protein D"/>
    <property type="match status" value="1"/>
</dbReference>
<evidence type="ECO:0000256" key="2">
    <source>
        <dbReference type="ARBA" id="ARBA00022448"/>
    </source>
</evidence>
<feature type="transmembrane region" description="Helical" evidence="7">
    <location>
        <begin position="21"/>
        <end position="41"/>
    </location>
</feature>
<feature type="transmembrane region" description="Helical" evidence="7">
    <location>
        <begin position="300"/>
        <end position="319"/>
    </location>
</feature>
<evidence type="ECO:0000313" key="9">
    <source>
        <dbReference type="EMBL" id="KAF2492326.1"/>
    </source>
</evidence>
<feature type="transmembrane region" description="Helical" evidence="7">
    <location>
        <begin position="112"/>
        <end position="134"/>
    </location>
</feature>
<comment type="subcellular location">
    <subcellularLocation>
        <location evidence="1">Membrane</location>
        <topology evidence="1">Multi-pass membrane protein</topology>
    </subcellularLocation>
</comment>
<feature type="transmembrane region" description="Helical" evidence="7">
    <location>
        <begin position="371"/>
        <end position="395"/>
    </location>
</feature>
<feature type="region of interest" description="Disordered" evidence="6">
    <location>
        <begin position="199"/>
        <end position="218"/>
    </location>
</feature>
<dbReference type="PANTHER" id="PTHR23506">
    <property type="entry name" value="GH10249P"/>
    <property type="match status" value="1"/>
</dbReference>
<feature type="transmembrane region" description="Helical" evidence="7">
    <location>
        <begin position="77"/>
        <end position="100"/>
    </location>
</feature>
<dbReference type="GO" id="GO:0022857">
    <property type="term" value="F:transmembrane transporter activity"/>
    <property type="evidence" value="ECO:0007669"/>
    <property type="project" value="InterPro"/>
</dbReference>
<dbReference type="InterPro" id="IPR036259">
    <property type="entry name" value="MFS_trans_sf"/>
</dbReference>
<evidence type="ECO:0000256" key="1">
    <source>
        <dbReference type="ARBA" id="ARBA00004141"/>
    </source>
</evidence>
<gene>
    <name evidence="9" type="ORF">BU16DRAFT_584430</name>
</gene>
<dbReference type="AlphaFoldDB" id="A0A6A6QJY4"/>
<sequence length="443" mass="47297">MIKVGQANEIPEQFQLRNLQYWISIVLGGYGAGLTVGSPFAGWLADQFRSRKIPFLTGMLSLLVATLLLCLSRRLSLFVIAGVLEGLTGAIVWTVGMALLSDSVDQGRIGQAMGYMSVAGPLASLCAPALGGFVFDHAGYYAVFAMAFSVIGVDGMLRVTMVEKDATESGRSFDPATMRDLEEQPMPVVQLCTRTASVEMDTKSSESASETDKVSSPKRGRRIPRILLLLRSPRLLAALWGTTVQQGLMTSFQSVLPLFVKATFGWTATRTGLIFLPYLGPIVLFSPIIGLLSDRMGTRVLAAAGFIVGCPSLLCLRLVNHDSDGQVVLLCILLVLNGTAGALTLSSLMAEVSRVVNTKERNDPNFMDKKSVYGQVYGLFVSFQGLGCLIGPLMAGALKDAYGWAVMSLVLGVISGVSAVPIALYSTGRDSTDGEASDVAERL</sequence>
<feature type="transmembrane region" description="Helical" evidence="7">
    <location>
        <begin position="53"/>
        <end position="71"/>
    </location>
</feature>
<protein>
    <submittedName>
        <fullName evidence="9">MFS general substrate transporter</fullName>
    </submittedName>
</protein>
<dbReference type="InterPro" id="IPR020846">
    <property type="entry name" value="MFS_dom"/>
</dbReference>
<evidence type="ECO:0000259" key="8">
    <source>
        <dbReference type="PROSITE" id="PS50850"/>
    </source>
</evidence>
<accession>A0A6A6QJY4</accession>
<dbReference type="InterPro" id="IPR050930">
    <property type="entry name" value="MFS_Vesicular_Transporter"/>
</dbReference>
<keyword evidence="4 7" id="KW-1133">Transmembrane helix</keyword>
<feature type="domain" description="Major facilitator superfamily (MFS) profile" evidence="8">
    <location>
        <begin position="1"/>
        <end position="430"/>
    </location>
</feature>
<dbReference type="GO" id="GO:0016020">
    <property type="term" value="C:membrane"/>
    <property type="evidence" value="ECO:0007669"/>
    <property type="project" value="UniProtKB-SubCell"/>
</dbReference>
<keyword evidence="3 7" id="KW-0812">Transmembrane</keyword>
<evidence type="ECO:0000256" key="7">
    <source>
        <dbReference type="SAM" id="Phobius"/>
    </source>
</evidence>
<reference evidence="9" key="1">
    <citation type="journal article" date="2020" name="Stud. Mycol.">
        <title>101 Dothideomycetes genomes: a test case for predicting lifestyles and emergence of pathogens.</title>
        <authorList>
            <person name="Haridas S."/>
            <person name="Albert R."/>
            <person name="Binder M."/>
            <person name="Bloem J."/>
            <person name="Labutti K."/>
            <person name="Salamov A."/>
            <person name="Andreopoulos B."/>
            <person name="Baker S."/>
            <person name="Barry K."/>
            <person name="Bills G."/>
            <person name="Bluhm B."/>
            <person name="Cannon C."/>
            <person name="Castanera R."/>
            <person name="Culley D."/>
            <person name="Daum C."/>
            <person name="Ezra D."/>
            <person name="Gonzalez J."/>
            <person name="Henrissat B."/>
            <person name="Kuo A."/>
            <person name="Liang C."/>
            <person name="Lipzen A."/>
            <person name="Lutzoni F."/>
            <person name="Magnuson J."/>
            <person name="Mondo S."/>
            <person name="Nolan M."/>
            <person name="Ohm R."/>
            <person name="Pangilinan J."/>
            <person name="Park H.-J."/>
            <person name="Ramirez L."/>
            <person name="Alfaro M."/>
            <person name="Sun H."/>
            <person name="Tritt A."/>
            <person name="Yoshinaga Y."/>
            <person name="Zwiers L.-H."/>
            <person name="Turgeon B."/>
            <person name="Goodwin S."/>
            <person name="Spatafora J."/>
            <person name="Crous P."/>
            <person name="Grigoriev I."/>
        </authorList>
    </citation>
    <scope>NUCLEOTIDE SEQUENCE</scope>
    <source>
        <strain evidence="9">CBS 269.34</strain>
    </source>
</reference>
<feature type="transmembrane region" description="Helical" evidence="7">
    <location>
        <begin position="325"/>
        <end position="350"/>
    </location>
</feature>
<dbReference type="Gene3D" id="1.20.1250.20">
    <property type="entry name" value="MFS general substrate transporter like domains"/>
    <property type="match status" value="1"/>
</dbReference>
<dbReference type="OrthoDB" id="5086884at2759"/>
<feature type="compositionally biased region" description="Basic and acidic residues" evidence="6">
    <location>
        <begin position="200"/>
        <end position="215"/>
    </location>
</feature>
<dbReference type="Proteomes" id="UP000799750">
    <property type="component" value="Unassembled WGS sequence"/>
</dbReference>
<organism evidence="9 10">
    <name type="scientific">Lophium mytilinum</name>
    <dbReference type="NCBI Taxonomy" id="390894"/>
    <lineage>
        <taxon>Eukaryota</taxon>
        <taxon>Fungi</taxon>
        <taxon>Dikarya</taxon>
        <taxon>Ascomycota</taxon>
        <taxon>Pezizomycotina</taxon>
        <taxon>Dothideomycetes</taxon>
        <taxon>Pleosporomycetidae</taxon>
        <taxon>Mytilinidiales</taxon>
        <taxon>Mytilinidiaceae</taxon>
        <taxon>Lophium</taxon>
    </lineage>
</organism>